<dbReference type="SUPFAM" id="SSF52218">
    <property type="entry name" value="Flavoproteins"/>
    <property type="match status" value="1"/>
</dbReference>
<proteinExistence type="predicted"/>
<dbReference type="RefSeq" id="WP_008855905.1">
    <property type="nucleotide sequence ID" value="NZ_AZEB01000018.1"/>
</dbReference>
<evidence type="ECO:0000313" key="3">
    <source>
        <dbReference type="Proteomes" id="UP000051439"/>
    </source>
</evidence>
<sequence>MMANSKTLITYFSRTGNTKVVAEMINERVGGDLIPIQTQDPEPTDYRKQVDTNMQEQLNNVLPELKTVIPNFHEYDRIFIGTPTWNMSLPQAVVAFLNRYDFSGKTVIPFNTHGPYGAGSTFSQIKAASDGAEVLEGLDLRGGEENVGILLAIKGNNKVQASKQVDDWLRKIGQLQK</sequence>
<accession>A0A0R1NTK1</accession>
<dbReference type="Proteomes" id="UP000051439">
    <property type="component" value="Unassembled WGS sequence"/>
</dbReference>
<dbReference type="InterPro" id="IPR029039">
    <property type="entry name" value="Flavoprotein-like_sf"/>
</dbReference>
<organism evidence="2 3">
    <name type="scientific">Lentilactobacillus kisonensis DSM 19906 = JCM 15041</name>
    <dbReference type="NCBI Taxonomy" id="1423766"/>
    <lineage>
        <taxon>Bacteria</taxon>
        <taxon>Bacillati</taxon>
        <taxon>Bacillota</taxon>
        <taxon>Bacilli</taxon>
        <taxon>Lactobacillales</taxon>
        <taxon>Lactobacillaceae</taxon>
        <taxon>Lentilactobacillus</taxon>
    </lineage>
</organism>
<evidence type="ECO:0000259" key="1">
    <source>
        <dbReference type="PROSITE" id="PS50902"/>
    </source>
</evidence>
<dbReference type="PATRIC" id="fig|1423766.4.peg.938"/>
<dbReference type="PROSITE" id="PS50902">
    <property type="entry name" value="FLAVODOXIN_LIKE"/>
    <property type="match status" value="1"/>
</dbReference>
<dbReference type="GO" id="GO:0010181">
    <property type="term" value="F:FMN binding"/>
    <property type="evidence" value="ECO:0007669"/>
    <property type="project" value="InterPro"/>
</dbReference>
<dbReference type="Gene3D" id="3.40.50.360">
    <property type="match status" value="1"/>
</dbReference>
<name>A0A0R1NTK1_9LACO</name>
<dbReference type="EMBL" id="AZEB01000018">
    <property type="protein sequence ID" value="KRL20978.1"/>
    <property type="molecule type" value="Genomic_DNA"/>
</dbReference>
<evidence type="ECO:0000313" key="2">
    <source>
        <dbReference type="EMBL" id="KRL20978.1"/>
    </source>
</evidence>
<dbReference type="PANTHER" id="PTHR39201">
    <property type="entry name" value="EXPORTED PROTEIN-RELATED"/>
    <property type="match status" value="1"/>
</dbReference>
<gene>
    <name evidence="2" type="ORF">FC98_GL000918</name>
</gene>
<dbReference type="Pfam" id="PF12682">
    <property type="entry name" value="Flavodoxin_4"/>
    <property type="match status" value="1"/>
</dbReference>
<reference evidence="2 3" key="1">
    <citation type="journal article" date="2015" name="Genome Announc.">
        <title>Expanding the biotechnology potential of lactobacilli through comparative genomics of 213 strains and associated genera.</title>
        <authorList>
            <person name="Sun Z."/>
            <person name="Harris H.M."/>
            <person name="McCann A."/>
            <person name="Guo C."/>
            <person name="Argimon S."/>
            <person name="Zhang W."/>
            <person name="Yang X."/>
            <person name="Jeffery I.B."/>
            <person name="Cooney J.C."/>
            <person name="Kagawa T.F."/>
            <person name="Liu W."/>
            <person name="Song Y."/>
            <person name="Salvetti E."/>
            <person name="Wrobel A."/>
            <person name="Rasinkangas P."/>
            <person name="Parkhill J."/>
            <person name="Rea M.C."/>
            <person name="O'Sullivan O."/>
            <person name="Ritari J."/>
            <person name="Douillard F.P."/>
            <person name="Paul Ross R."/>
            <person name="Yang R."/>
            <person name="Briner A.E."/>
            <person name="Felis G.E."/>
            <person name="de Vos W.M."/>
            <person name="Barrangou R."/>
            <person name="Klaenhammer T.R."/>
            <person name="Caufield P.W."/>
            <person name="Cui Y."/>
            <person name="Zhang H."/>
            <person name="O'Toole P.W."/>
        </authorList>
    </citation>
    <scope>NUCLEOTIDE SEQUENCE [LARGE SCALE GENOMIC DNA]</scope>
    <source>
        <strain evidence="2 3">DSM 19906</strain>
    </source>
</reference>
<dbReference type="PANTHER" id="PTHR39201:SF1">
    <property type="entry name" value="FLAVODOXIN-LIKE DOMAIN-CONTAINING PROTEIN"/>
    <property type="match status" value="1"/>
</dbReference>
<protein>
    <recommendedName>
        <fullName evidence="1">Flavodoxin-like domain-containing protein</fullName>
    </recommendedName>
</protein>
<dbReference type="GO" id="GO:0016651">
    <property type="term" value="F:oxidoreductase activity, acting on NAD(P)H"/>
    <property type="evidence" value="ECO:0007669"/>
    <property type="project" value="UniProtKB-ARBA"/>
</dbReference>
<feature type="domain" description="Flavodoxin-like" evidence="1">
    <location>
        <begin position="7"/>
        <end position="173"/>
    </location>
</feature>
<keyword evidence="3" id="KW-1185">Reference proteome</keyword>
<comment type="caution">
    <text evidence="2">The sequence shown here is derived from an EMBL/GenBank/DDBJ whole genome shotgun (WGS) entry which is preliminary data.</text>
</comment>
<dbReference type="AlphaFoldDB" id="A0A0R1NTK1"/>
<dbReference type="InterPro" id="IPR008254">
    <property type="entry name" value="Flavodoxin/NO_synth"/>
</dbReference>